<sequence>MTFQNYVFNKITQLVTSVVPVPPPLANSLDLGAGDAERRGVGVWDV</sequence>
<comment type="caution">
    <text evidence="1">The sequence shown here is derived from an EMBL/GenBank/DDBJ whole genome shotgun (WGS) entry which is preliminary data.</text>
</comment>
<gene>
    <name evidence="1" type="ORF">UX39_C0004G0010</name>
</gene>
<dbReference type="EMBL" id="LCMA01000004">
    <property type="protein sequence ID" value="KKU27132.1"/>
    <property type="molecule type" value="Genomic_DNA"/>
</dbReference>
<dbReference type="Proteomes" id="UP000034175">
    <property type="component" value="Unassembled WGS sequence"/>
</dbReference>
<reference evidence="1 2" key="1">
    <citation type="journal article" date="2015" name="Nature">
        <title>rRNA introns, odd ribosomes, and small enigmatic genomes across a large radiation of phyla.</title>
        <authorList>
            <person name="Brown C.T."/>
            <person name="Hug L.A."/>
            <person name="Thomas B.C."/>
            <person name="Sharon I."/>
            <person name="Castelle C.J."/>
            <person name="Singh A."/>
            <person name="Wilkins M.J."/>
            <person name="Williams K.H."/>
            <person name="Banfield J.F."/>
        </authorList>
    </citation>
    <scope>NUCLEOTIDE SEQUENCE [LARGE SCALE GENOMIC DNA]</scope>
</reference>
<evidence type="ECO:0000313" key="1">
    <source>
        <dbReference type="EMBL" id="KKU27132.1"/>
    </source>
</evidence>
<evidence type="ECO:0000313" key="2">
    <source>
        <dbReference type="Proteomes" id="UP000034175"/>
    </source>
</evidence>
<proteinExistence type="predicted"/>
<dbReference type="AlphaFoldDB" id="A0A0G1P3H4"/>
<name>A0A0G1P3H4_9BACT</name>
<accession>A0A0G1P3H4</accession>
<organism evidence="1 2">
    <name type="scientific">Candidatus Magasanikbacteria bacterium GW2011_GWA2_46_17</name>
    <dbReference type="NCBI Taxonomy" id="1619042"/>
    <lineage>
        <taxon>Bacteria</taxon>
        <taxon>Candidatus Magasanikiibacteriota</taxon>
    </lineage>
</organism>
<protein>
    <submittedName>
        <fullName evidence="1">Uncharacterized protein</fullName>
    </submittedName>
</protein>